<sequence>KKLFCMSILLHSSNQKCNYLQTLIGLYLHATNTPESVRELLARLGVSISTDAIRKTITKLSKDTSGLMRVLGQCLLALYAYDNLDVEMKHSPTTENLQDALLHFTTGTMIPLNGDVTLTDLNCSDALWEMSPNNPRRSISIPRKRFDEMLVELHPESEHPSGLLRYERFQKYIFLRDLFHHGPESMQKLSRKLEVPEVVEQIPISSMRWSQRPLRTLPIHPSSAAENAQALEAFFKQGGLGEETSDLSRNPENHAVLVSGDLLTGERIRRLMESRKIESTPWLRFQNVVFVMGLFHLKMA</sequence>
<proteinExistence type="predicted"/>
<feature type="non-terminal residue" evidence="1">
    <location>
        <position position="1"/>
    </location>
</feature>
<evidence type="ECO:0000313" key="2">
    <source>
        <dbReference type="Proteomes" id="UP000308600"/>
    </source>
</evidence>
<protein>
    <submittedName>
        <fullName evidence="1">Uncharacterized protein</fullName>
    </submittedName>
</protein>
<organism evidence="1 2">
    <name type="scientific">Pluteus cervinus</name>
    <dbReference type="NCBI Taxonomy" id="181527"/>
    <lineage>
        <taxon>Eukaryota</taxon>
        <taxon>Fungi</taxon>
        <taxon>Dikarya</taxon>
        <taxon>Basidiomycota</taxon>
        <taxon>Agaricomycotina</taxon>
        <taxon>Agaricomycetes</taxon>
        <taxon>Agaricomycetidae</taxon>
        <taxon>Agaricales</taxon>
        <taxon>Pluteineae</taxon>
        <taxon>Pluteaceae</taxon>
        <taxon>Pluteus</taxon>
    </lineage>
</organism>
<name>A0ACD2ZXD6_9AGAR</name>
<keyword evidence="2" id="KW-1185">Reference proteome</keyword>
<dbReference type="Proteomes" id="UP000308600">
    <property type="component" value="Unassembled WGS sequence"/>
</dbReference>
<reference evidence="1 2" key="1">
    <citation type="journal article" date="2019" name="Nat. Ecol. Evol.">
        <title>Megaphylogeny resolves global patterns of mushroom evolution.</title>
        <authorList>
            <person name="Varga T."/>
            <person name="Krizsan K."/>
            <person name="Foldi C."/>
            <person name="Dima B."/>
            <person name="Sanchez-Garcia M."/>
            <person name="Sanchez-Ramirez S."/>
            <person name="Szollosi G.J."/>
            <person name="Szarkandi J.G."/>
            <person name="Papp V."/>
            <person name="Albert L."/>
            <person name="Andreopoulos W."/>
            <person name="Angelini C."/>
            <person name="Antonin V."/>
            <person name="Barry K.W."/>
            <person name="Bougher N.L."/>
            <person name="Buchanan P."/>
            <person name="Buyck B."/>
            <person name="Bense V."/>
            <person name="Catcheside P."/>
            <person name="Chovatia M."/>
            <person name="Cooper J."/>
            <person name="Damon W."/>
            <person name="Desjardin D."/>
            <person name="Finy P."/>
            <person name="Geml J."/>
            <person name="Haridas S."/>
            <person name="Hughes K."/>
            <person name="Justo A."/>
            <person name="Karasinski D."/>
            <person name="Kautmanova I."/>
            <person name="Kiss B."/>
            <person name="Kocsube S."/>
            <person name="Kotiranta H."/>
            <person name="LaButti K.M."/>
            <person name="Lechner B.E."/>
            <person name="Liimatainen K."/>
            <person name="Lipzen A."/>
            <person name="Lukacs Z."/>
            <person name="Mihaltcheva S."/>
            <person name="Morgado L.N."/>
            <person name="Niskanen T."/>
            <person name="Noordeloos M.E."/>
            <person name="Ohm R.A."/>
            <person name="Ortiz-Santana B."/>
            <person name="Ovrebo C."/>
            <person name="Racz N."/>
            <person name="Riley R."/>
            <person name="Savchenko A."/>
            <person name="Shiryaev A."/>
            <person name="Soop K."/>
            <person name="Spirin V."/>
            <person name="Szebenyi C."/>
            <person name="Tomsovsky M."/>
            <person name="Tulloss R.E."/>
            <person name="Uehling J."/>
            <person name="Grigoriev I.V."/>
            <person name="Vagvolgyi C."/>
            <person name="Papp T."/>
            <person name="Martin F.M."/>
            <person name="Miettinen O."/>
            <person name="Hibbett D.S."/>
            <person name="Nagy L.G."/>
        </authorList>
    </citation>
    <scope>NUCLEOTIDE SEQUENCE [LARGE SCALE GENOMIC DNA]</scope>
    <source>
        <strain evidence="1 2">NL-1719</strain>
    </source>
</reference>
<dbReference type="EMBL" id="ML209678">
    <property type="protein sequence ID" value="TFK58071.1"/>
    <property type="molecule type" value="Genomic_DNA"/>
</dbReference>
<evidence type="ECO:0000313" key="1">
    <source>
        <dbReference type="EMBL" id="TFK58071.1"/>
    </source>
</evidence>
<feature type="non-terminal residue" evidence="1">
    <location>
        <position position="300"/>
    </location>
</feature>
<accession>A0ACD2ZXD6</accession>
<gene>
    <name evidence="1" type="ORF">BDN72DRAFT_746185</name>
</gene>